<evidence type="ECO:0000259" key="1">
    <source>
        <dbReference type="PROSITE" id="PS50006"/>
    </source>
</evidence>
<dbReference type="PROSITE" id="PS50006">
    <property type="entry name" value="FHA_DOMAIN"/>
    <property type="match status" value="1"/>
</dbReference>
<keyword evidence="3" id="KW-1185">Reference proteome</keyword>
<dbReference type="Pfam" id="PF00498">
    <property type="entry name" value="FHA"/>
    <property type="match status" value="1"/>
</dbReference>
<dbReference type="AlphaFoldDB" id="A0A1B0ALB0"/>
<dbReference type="InterPro" id="IPR008984">
    <property type="entry name" value="SMAD_FHA_dom_sf"/>
</dbReference>
<organism evidence="2 3">
    <name type="scientific">Glossina palpalis gambiensis</name>
    <dbReference type="NCBI Taxonomy" id="67801"/>
    <lineage>
        <taxon>Eukaryota</taxon>
        <taxon>Metazoa</taxon>
        <taxon>Ecdysozoa</taxon>
        <taxon>Arthropoda</taxon>
        <taxon>Hexapoda</taxon>
        <taxon>Insecta</taxon>
        <taxon>Pterygota</taxon>
        <taxon>Neoptera</taxon>
        <taxon>Endopterygota</taxon>
        <taxon>Diptera</taxon>
        <taxon>Brachycera</taxon>
        <taxon>Muscomorpha</taxon>
        <taxon>Hippoboscoidea</taxon>
        <taxon>Glossinidae</taxon>
        <taxon>Glossina</taxon>
    </lineage>
</organism>
<dbReference type="Gene3D" id="2.60.200.20">
    <property type="match status" value="1"/>
</dbReference>
<protein>
    <recommendedName>
        <fullName evidence="1">FHA domain-containing protein</fullName>
    </recommendedName>
</protein>
<reference evidence="2" key="2">
    <citation type="submission" date="2020-05" db="UniProtKB">
        <authorList>
            <consortium name="EnsemblMetazoa"/>
        </authorList>
    </citation>
    <scope>IDENTIFICATION</scope>
    <source>
        <strain evidence="2">IAEA</strain>
    </source>
</reference>
<accession>A0A1B0ALB0</accession>
<dbReference type="InterPro" id="IPR000253">
    <property type="entry name" value="FHA_dom"/>
</dbReference>
<reference evidence="3" key="1">
    <citation type="submission" date="2015-01" db="EMBL/GenBank/DDBJ databases">
        <authorList>
            <person name="Aksoy S."/>
            <person name="Warren W."/>
            <person name="Wilson R.K."/>
        </authorList>
    </citation>
    <scope>NUCLEOTIDE SEQUENCE [LARGE SCALE GENOMIC DNA]</scope>
    <source>
        <strain evidence="3">IAEA</strain>
    </source>
</reference>
<evidence type="ECO:0000313" key="3">
    <source>
        <dbReference type="Proteomes" id="UP000092460"/>
    </source>
</evidence>
<feature type="domain" description="FHA" evidence="1">
    <location>
        <begin position="26"/>
        <end position="81"/>
    </location>
</feature>
<dbReference type="EMBL" id="JXJN01030679">
    <property type="status" value="NOT_ANNOTATED_CDS"/>
    <property type="molecule type" value="Genomic_DNA"/>
</dbReference>
<proteinExistence type="predicted"/>
<dbReference type="VEuPathDB" id="VectorBase:GPPI000692"/>
<evidence type="ECO:0000313" key="2">
    <source>
        <dbReference type="EnsemblMetazoa" id="GPPI000692-PA"/>
    </source>
</evidence>
<dbReference type="SUPFAM" id="SSF49879">
    <property type="entry name" value="SMAD/FHA domain"/>
    <property type="match status" value="1"/>
</dbReference>
<name>A0A1B0ALB0_9MUSC</name>
<dbReference type="EnsemblMetazoa" id="GPPI000692-RA">
    <property type="protein sequence ID" value="GPPI000692-PA"/>
    <property type="gene ID" value="GPPI000692"/>
</dbReference>
<sequence>MCSECPAGFLLESDNQCFLLEKGNDYLIGRSSEHGKSHRYINLSDRSLDEEHCMLRILSCEDIFILDLLSDTGVTINGNRIEPLIYERVRPNEEFGIGDSKAQIKYIGCSALGQQMS</sequence>
<dbReference type="Proteomes" id="UP000092460">
    <property type="component" value="Unassembled WGS sequence"/>
</dbReference>